<name>A0A545ANH6_9ACTN</name>
<protein>
    <recommendedName>
        <fullName evidence="3">3-hydroxyacyl-CoA dehydrogenase</fullName>
    </recommendedName>
</protein>
<reference evidence="1 2" key="1">
    <citation type="submission" date="2019-07" db="EMBL/GenBank/DDBJ databases">
        <title>Cryptosporangium phraense sp. nov., isolated from plant litter.</title>
        <authorList>
            <person name="Suriyachadkun C."/>
        </authorList>
    </citation>
    <scope>NUCLEOTIDE SEQUENCE [LARGE SCALE GENOMIC DNA]</scope>
    <source>
        <strain evidence="1 2">A-T 5661</strain>
    </source>
</reference>
<dbReference type="AlphaFoldDB" id="A0A545ANH6"/>
<gene>
    <name evidence="1" type="ORF">FL583_22900</name>
</gene>
<dbReference type="InterPro" id="IPR045596">
    <property type="entry name" value="DUF6459"/>
</dbReference>
<dbReference type="OrthoDB" id="3266345at2"/>
<sequence length="171" mass="18763">MPVITRPPALEPPALTLLRPPALHLRSVPPELPFRPAVPTKATAKKVSFGPQATPRNALPDPIAHARALVLALLEVLSGRRPVQQLRAHLTEDAYHRLAGRLQRARAGVRSTPYRPRNRTRIHLGRTLLCEPADGVAEVTVLADVGTRTRAVAIRLEGLDGRWRCPVLTIL</sequence>
<keyword evidence="2" id="KW-1185">Reference proteome</keyword>
<evidence type="ECO:0008006" key="3">
    <source>
        <dbReference type="Google" id="ProtNLM"/>
    </source>
</evidence>
<proteinExistence type="predicted"/>
<comment type="caution">
    <text evidence="1">The sequence shown here is derived from an EMBL/GenBank/DDBJ whole genome shotgun (WGS) entry which is preliminary data.</text>
</comment>
<dbReference type="RefSeq" id="WP_142706823.1">
    <property type="nucleotide sequence ID" value="NZ_VIRS01000016.1"/>
</dbReference>
<evidence type="ECO:0000313" key="2">
    <source>
        <dbReference type="Proteomes" id="UP000317982"/>
    </source>
</evidence>
<dbReference type="Pfam" id="PF20060">
    <property type="entry name" value="DUF6459"/>
    <property type="match status" value="1"/>
</dbReference>
<accession>A0A545ANH6</accession>
<dbReference type="EMBL" id="VIRS01000016">
    <property type="protein sequence ID" value="TQS42894.1"/>
    <property type="molecule type" value="Genomic_DNA"/>
</dbReference>
<evidence type="ECO:0000313" key="1">
    <source>
        <dbReference type="EMBL" id="TQS42894.1"/>
    </source>
</evidence>
<organism evidence="1 2">
    <name type="scientific">Cryptosporangium phraense</name>
    <dbReference type="NCBI Taxonomy" id="2593070"/>
    <lineage>
        <taxon>Bacteria</taxon>
        <taxon>Bacillati</taxon>
        <taxon>Actinomycetota</taxon>
        <taxon>Actinomycetes</taxon>
        <taxon>Cryptosporangiales</taxon>
        <taxon>Cryptosporangiaceae</taxon>
        <taxon>Cryptosporangium</taxon>
    </lineage>
</organism>
<dbReference type="Proteomes" id="UP000317982">
    <property type="component" value="Unassembled WGS sequence"/>
</dbReference>
<dbReference type="InParanoid" id="A0A545ANH6"/>